<feature type="coiled-coil region" evidence="1">
    <location>
        <begin position="309"/>
        <end position="412"/>
    </location>
</feature>
<protein>
    <recommendedName>
        <fullName evidence="5">Lipopolysaccharide biosynthesis protein</fullName>
    </recommendedName>
</protein>
<dbReference type="Gene3D" id="3.40.50.300">
    <property type="entry name" value="P-loop containing nucleotide triphosphate hydrolases"/>
    <property type="match status" value="1"/>
</dbReference>
<name>A0A101JKV9_CHLLI</name>
<dbReference type="Proteomes" id="UP000053937">
    <property type="component" value="Unassembled WGS sequence"/>
</dbReference>
<reference evidence="3 4" key="1">
    <citation type="submission" date="2015-10" db="EMBL/GenBank/DDBJ databases">
        <title>Draft Genome Sequence of Chlorobium limicola strain Frasassi Growing under Artificial Lighting in the Frasassi Cave System.</title>
        <authorList>
            <person name="Mansor M."/>
            <person name="Macalady J."/>
        </authorList>
    </citation>
    <scope>NUCLEOTIDE SEQUENCE [LARGE SCALE GENOMIC DNA]</scope>
    <source>
        <strain evidence="3 4">Frasassi</strain>
    </source>
</reference>
<dbReference type="RefSeq" id="WP_059139005.1">
    <property type="nucleotide sequence ID" value="NZ_LMBR01000133.1"/>
</dbReference>
<feature type="transmembrane region" description="Helical" evidence="2">
    <location>
        <begin position="29"/>
        <end position="52"/>
    </location>
</feature>
<gene>
    <name evidence="3" type="ORF">ASB62_05715</name>
</gene>
<dbReference type="InterPro" id="IPR050445">
    <property type="entry name" value="Bact_polysacc_biosynth/exp"/>
</dbReference>
<evidence type="ECO:0000313" key="3">
    <source>
        <dbReference type="EMBL" id="KUL28622.1"/>
    </source>
</evidence>
<keyword evidence="4" id="KW-1185">Reference proteome</keyword>
<keyword evidence="1" id="KW-0175">Coiled coil</keyword>
<proteinExistence type="predicted"/>
<evidence type="ECO:0000256" key="1">
    <source>
        <dbReference type="SAM" id="Coils"/>
    </source>
</evidence>
<dbReference type="EMBL" id="LMBR01000133">
    <property type="protein sequence ID" value="KUL28622.1"/>
    <property type="molecule type" value="Genomic_DNA"/>
</dbReference>
<dbReference type="PANTHER" id="PTHR32309:SF31">
    <property type="entry name" value="CAPSULAR EXOPOLYSACCHARIDE FAMILY"/>
    <property type="match status" value="1"/>
</dbReference>
<dbReference type="SUPFAM" id="SSF52540">
    <property type="entry name" value="P-loop containing nucleoside triphosphate hydrolases"/>
    <property type="match status" value="1"/>
</dbReference>
<accession>A0A101JKV9</accession>
<feature type="transmembrane region" description="Helical" evidence="2">
    <location>
        <begin position="439"/>
        <end position="458"/>
    </location>
</feature>
<comment type="caution">
    <text evidence="3">The sequence shown here is derived from an EMBL/GenBank/DDBJ whole genome shotgun (WGS) entry which is preliminary data.</text>
</comment>
<sequence>MINDQQAREPLPYGKPSKSFDIKGFLKRYGLLLLVIGSFLFTITVPIVLLIGKPNYEVKALMRIDPVIPSLITKSDDPSIINYYQDYARTQAKRMVEFSVLKKTVEKLTPDEKAAVLPATLPADKCATILGFIIKVTPVNGTHLIEISASSPKKEGLAPLVNNFMEVFLEKVRNNTEMQNKERLTYLSKKKQALTNEISAIENNLDTLTKSIYTASYSEEYNLASKNNEELQRLYVRLFGDRVIAENQNMATENANRQLKSLKLEPMVEEIVMNDQSLDFTSSWTYQQLQQLRSSTDGLTANNPDRIYVEQRMKAMQNYENKLQDEIRKSARTILYGKRDHDLQKESIIAKNNFEKAKKTEEEILDAFNKNKDEAVRISLGMHLGQSLEFRLKHNRELLDRIDTRIQELEVEGKAPLRISIESAAREPDNPAGSNIKQLLLIFLIVSFGSTGGIFLAYDFFDNRIRRPEDIRNAFGYPPAGIIPVGNPETPFSRILTLDPAHKASKALRSLAVKLQCEKEEHNASLILFTAADNGAGCTTIALNTAQALSALVPKVLFIEANTANPAIAGLTGVPASPGLCDILSSALPWKTAITRAPGFSMDIIIAGTIPEGCIAQQRIQNILEEAKHEYDFICIDSAPVNKSDLTENLAINTDIIALVAQANSTFYRDLRTSAELLVRLGVPAIAPILNHGGRVRSLSIDKLLEKQPEFLNKINTVKIEKFLNELPPATELFRKTIEGIRKTGTFLQKIPKNIRKIVPAKKTRTSSTKQKK</sequence>
<evidence type="ECO:0000313" key="4">
    <source>
        <dbReference type="Proteomes" id="UP000053937"/>
    </source>
</evidence>
<dbReference type="AlphaFoldDB" id="A0A101JKV9"/>
<keyword evidence="2" id="KW-0812">Transmembrane</keyword>
<dbReference type="OrthoDB" id="9794577at2"/>
<feature type="coiled-coil region" evidence="1">
    <location>
        <begin position="184"/>
        <end position="211"/>
    </location>
</feature>
<keyword evidence="2" id="KW-1133">Transmembrane helix</keyword>
<dbReference type="PANTHER" id="PTHR32309">
    <property type="entry name" value="TYROSINE-PROTEIN KINASE"/>
    <property type="match status" value="1"/>
</dbReference>
<organism evidence="3 4">
    <name type="scientific">Chlorobium limicola</name>
    <dbReference type="NCBI Taxonomy" id="1092"/>
    <lineage>
        <taxon>Bacteria</taxon>
        <taxon>Pseudomonadati</taxon>
        <taxon>Chlorobiota</taxon>
        <taxon>Chlorobiia</taxon>
        <taxon>Chlorobiales</taxon>
        <taxon>Chlorobiaceae</taxon>
        <taxon>Chlorobium/Pelodictyon group</taxon>
        <taxon>Chlorobium</taxon>
    </lineage>
</organism>
<dbReference type="InterPro" id="IPR027417">
    <property type="entry name" value="P-loop_NTPase"/>
</dbReference>
<evidence type="ECO:0008006" key="5">
    <source>
        <dbReference type="Google" id="ProtNLM"/>
    </source>
</evidence>
<keyword evidence="2" id="KW-0472">Membrane</keyword>
<evidence type="ECO:0000256" key="2">
    <source>
        <dbReference type="SAM" id="Phobius"/>
    </source>
</evidence>